<dbReference type="Proteomes" id="UP000321827">
    <property type="component" value="Unassembled WGS sequence"/>
</dbReference>
<feature type="binding site" evidence="8">
    <location>
        <begin position="40"/>
        <end position="42"/>
    </location>
    <ligand>
        <name>GTP</name>
        <dbReference type="ChEBI" id="CHEBI:37565"/>
    </ligand>
</feature>
<protein>
    <recommendedName>
        <fullName evidence="8 9">Adenylosuccinate synthetase</fullName>
        <shortName evidence="8">AMPSase</shortName>
        <shortName evidence="8">AdSS</shortName>
        <ecNumber evidence="8 9">6.3.4.4</ecNumber>
    </recommendedName>
    <alternativeName>
        <fullName evidence="8">IMP--aspartate ligase</fullName>
    </alternativeName>
</protein>
<dbReference type="RefSeq" id="WP_147147263.1">
    <property type="nucleotide sequence ID" value="NZ_BJXN01000008.1"/>
</dbReference>
<feature type="binding site" evidence="8">
    <location>
        <position position="40"/>
    </location>
    <ligand>
        <name>Mg(2+)</name>
        <dbReference type="ChEBI" id="CHEBI:18420"/>
    </ligand>
</feature>
<dbReference type="GO" id="GO:0044208">
    <property type="term" value="P:'de novo' AMP biosynthetic process"/>
    <property type="evidence" value="ECO:0007669"/>
    <property type="project" value="UniProtKB-UniRule"/>
</dbReference>
<dbReference type="Gene3D" id="3.90.170.10">
    <property type="entry name" value="Adenylosuccinate Synthetase, subunit A, domain 3"/>
    <property type="match status" value="1"/>
</dbReference>
<feature type="binding site" evidence="8">
    <location>
        <begin position="288"/>
        <end position="294"/>
    </location>
    <ligand>
        <name>substrate</name>
    </ligand>
</feature>
<dbReference type="InterPro" id="IPR042109">
    <property type="entry name" value="Adenylosuccinate_synth_dom1"/>
</dbReference>
<dbReference type="GO" id="GO:0005525">
    <property type="term" value="F:GTP binding"/>
    <property type="evidence" value="ECO:0007669"/>
    <property type="project" value="UniProtKB-UniRule"/>
</dbReference>
<dbReference type="FunFam" id="3.90.170.10:FF:000001">
    <property type="entry name" value="Adenylosuccinate synthetase"/>
    <property type="match status" value="1"/>
</dbReference>
<evidence type="ECO:0000256" key="7">
    <source>
        <dbReference type="ARBA" id="ARBA00023134"/>
    </source>
</evidence>
<feature type="binding site" evidence="8">
    <location>
        <position position="135"/>
    </location>
    <ligand>
        <name>IMP</name>
        <dbReference type="ChEBI" id="CHEBI:58053"/>
        <note>ligand shared between dimeric partners</note>
    </ligand>
</feature>
<feature type="binding site" evidence="8">
    <location>
        <position position="13"/>
    </location>
    <ligand>
        <name>Mg(2+)</name>
        <dbReference type="ChEBI" id="CHEBI:18420"/>
    </ligand>
</feature>
<comment type="function">
    <text evidence="8">Plays an important role in the de novo pathway of purine nucleotide biosynthesis. Catalyzes the first committed step in the biosynthesis of AMP from IMP.</text>
</comment>
<evidence type="ECO:0000256" key="3">
    <source>
        <dbReference type="ARBA" id="ARBA00022723"/>
    </source>
</evidence>
<dbReference type="PROSITE" id="PS01266">
    <property type="entry name" value="ADENYLOSUCCIN_SYN_1"/>
    <property type="match status" value="1"/>
</dbReference>
<comment type="caution">
    <text evidence="10">The sequence shown here is derived from an EMBL/GenBank/DDBJ whole genome shotgun (WGS) entry which is preliminary data.</text>
</comment>
<dbReference type="GO" id="GO:0000287">
    <property type="term" value="F:magnesium ion binding"/>
    <property type="evidence" value="ECO:0007669"/>
    <property type="project" value="UniProtKB-UniRule"/>
</dbReference>
<dbReference type="PANTHER" id="PTHR11846:SF0">
    <property type="entry name" value="ADENYLOSUCCINATE SYNTHETASE"/>
    <property type="match status" value="1"/>
</dbReference>
<dbReference type="EC" id="6.3.4.4" evidence="8 9"/>
<keyword evidence="2 8" id="KW-0436">Ligase</keyword>
<evidence type="ECO:0000256" key="4">
    <source>
        <dbReference type="ARBA" id="ARBA00022741"/>
    </source>
</evidence>
<proteinExistence type="inferred from homology"/>
<feature type="binding site" evidence="8">
    <location>
        <begin position="12"/>
        <end position="18"/>
    </location>
    <ligand>
        <name>GTP</name>
        <dbReference type="ChEBI" id="CHEBI:37565"/>
    </ligand>
</feature>
<feature type="binding site" description="in other chain" evidence="8">
    <location>
        <position position="292"/>
    </location>
    <ligand>
        <name>IMP</name>
        <dbReference type="ChEBI" id="CHEBI:58053"/>
        <note>ligand shared between dimeric partners</note>
    </ligand>
</feature>
<feature type="active site" description="Proton donor" evidence="8">
    <location>
        <position position="41"/>
    </location>
</feature>
<feature type="binding site" description="in other chain" evidence="8">
    <location>
        <position position="213"/>
    </location>
    <ligand>
        <name>IMP</name>
        <dbReference type="ChEBI" id="CHEBI:58053"/>
        <note>ligand shared between dimeric partners</note>
    </ligand>
</feature>
<dbReference type="InterPro" id="IPR042111">
    <property type="entry name" value="Adenylosuccinate_synth_dom3"/>
</dbReference>
<dbReference type="AlphaFoldDB" id="A0A511RMC2"/>
<dbReference type="SUPFAM" id="SSF52540">
    <property type="entry name" value="P-loop containing nucleoside triphosphate hydrolases"/>
    <property type="match status" value="1"/>
</dbReference>
<dbReference type="GO" id="GO:0046040">
    <property type="term" value="P:IMP metabolic process"/>
    <property type="evidence" value="ECO:0007669"/>
    <property type="project" value="TreeGrafter"/>
</dbReference>
<keyword evidence="8" id="KW-0963">Cytoplasm</keyword>
<comment type="cofactor">
    <cofactor evidence="8">
        <name>Mg(2+)</name>
        <dbReference type="ChEBI" id="CHEBI:18420"/>
    </cofactor>
    <text evidence="8">Binds 1 Mg(2+) ion per subunit.</text>
</comment>
<evidence type="ECO:0000313" key="11">
    <source>
        <dbReference type="Proteomes" id="UP000321827"/>
    </source>
</evidence>
<evidence type="ECO:0000256" key="9">
    <source>
        <dbReference type="RuleBase" id="RU000520"/>
    </source>
</evidence>
<dbReference type="CDD" id="cd03108">
    <property type="entry name" value="AdSS"/>
    <property type="match status" value="1"/>
</dbReference>
<dbReference type="InterPro" id="IPR018220">
    <property type="entry name" value="Adenylosuccin_syn_GTP-bd"/>
</dbReference>
<dbReference type="InterPro" id="IPR027417">
    <property type="entry name" value="P-loop_NTPase"/>
</dbReference>
<dbReference type="UniPathway" id="UPA00075">
    <property type="reaction ID" value="UER00335"/>
</dbReference>
<organism evidence="10 11">
    <name type="scientific">Oceanithermus desulfurans NBRC 100063</name>
    <dbReference type="NCBI Taxonomy" id="1227550"/>
    <lineage>
        <taxon>Bacteria</taxon>
        <taxon>Thermotogati</taxon>
        <taxon>Deinococcota</taxon>
        <taxon>Deinococci</taxon>
        <taxon>Thermales</taxon>
        <taxon>Thermaceae</taxon>
        <taxon>Oceanithermus</taxon>
    </lineage>
</organism>
<dbReference type="OrthoDB" id="9807553at2"/>
<evidence type="ECO:0000256" key="1">
    <source>
        <dbReference type="ARBA" id="ARBA00011738"/>
    </source>
</evidence>
<name>A0A511RMC2_9DEIN</name>
<evidence type="ECO:0000256" key="5">
    <source>
        <dbReference type="ARBA" id="ARBA00022755"/>
    </source>
</evidence>
<evidence type="ECO:0000256" key="6">
    <source>
        <dbReference type="ARBA" id="ARBA00022842"/>
    </source>
</evidence>
<comment type="subcellular location">
    <subcellularLocation>
        <location evidence="8">Cytoplasm</location>
    </subcellularLocation>
</comment>
<dbReference type="PANTHER" id="PTHR11846">
    <property type="entry name" value="ADENYLOSUCCINATE SYNTHETASE"/>
    <property type="match status" value="1"/>
</dbReference>
<feature type="binding site" description="in other chain" evidence="8">
    <location>
        <position position="121"/>
    </location>
    <ligand>
        <name>IMP</name>
        <dbReference type="ChEBI" id="CHEBI:58053"/>
        <note>ligand shared between dimeric partners</note>
    </ligand>
</feature>
<dbReference type="NCBIfam" id="TIGR00184">
    <property type="entry name" value="purA"/>
    <property type="match status" value="1"/>
</dbReference>
<feature type="binding site" description="in other chain" evidence="8">
    <location>
        <begin position="13"/>
        <end position="16"/>
    </location>
    <ligand>
        <name>IMP</name>
        <dbReference type="ChEBI" id="CHEBI:58053"/>
        <note>ligand shared between dimeric partners</note>
    </ligand>
</feature>
<feature type="binding site" evidence="8">
    <location>
        <begin position="385"/>
        <end position="387"/>
    </location>
    <ligand>
        <name>GTP</name>
        <dbReference type="ChEBI" id="CHEBI:37565"/>
    </ligand>
</feature>
<feature type="binding site" description="in other chain" evidence="8">
    <location>
        <position position="228"/>
    </location>
    <ligand>
        <name>IMP</name>
        <dbReference type="ChEBI" id="CHEBI:58053"/>
        <note>ligand shared between dimeric partners</note>
    </ligand>
</feature>
<comment type="similarity">
    <text evidence="8 9">Belongs to the adenylosuccinate synthetase family.</text>
</comment>
<accession>A0A511RMC2</accession>
<gene>
    <name evidence="8 10" type="primary">purA</name>
    <name evidence="10" type="ORF">ODE01S_13900</name>
</gene>
<comment type="subunit">
    <text evidence="1 8">Homodimer.</text>
</comment>
<evidence type="ECO:0000256" key="2">
    <source>
        <dbReference type="ARBA" id="ARBA00022598"/>
    </source>
</evidence>
<dbReference type="SMART" id="SM00788">
    <property type="entry name" value="Adenylsucc_synt"/>
    <property type="match status" value="1"/>
</dbReference>
<dbReference type="GO" id="GO:0005737">
    <property type="term" value="C:cytoplasm"/>
    <property type="evidence" value="ECO:0007669"/>
    <property type="project" value="UniProtKB-SubCell"/>
</dbReference>
<comment type="catalytic activity">
    <reaction evidence="8 9">
        <text>IMP + L-aspartate + GTP = N(6)-(1,2-dicarboxyethyl)-AMP + GDP + phosphate + 2 H(+)</text>
        <dbReference type="Rhea" id="RHEA:15753"/>
        <dbReference type="ChEBI" id="CHEBI:15378"/>
        <dbReference type="ChEBI" id="CHEBI:29991"/>
        <dbReference type="ChEBI" id="CHEBI:37565"/>
        <dbReference type="ChEBI" id="CHEBI:43474"/>
        <dbReference type="ChEBI" id="CHEBI:57567"/>
        <dbReference type="ChEBI" id="CHEBI:58053"/>
        <dbReference type="ChEBI" id="CHEBI:58189"/>
        <dbReference type="EC" id="6.3.4.4"/>
    </reaction>
</comment>
<feature type="binding site" evidence="8">
    <location>
        <position position="294"/>
    </location>
    <ligand>
        <name>GTP</name>
        <dbReference type="ChEBI" id="CHEBI:37565"/>
    </ligand>
</feature>
<keyword evidence="3 8" id="KW-0479">Metal-binding</keyword>
<dbReference type="Gene3D" id="1.10.300.10">
    <property type="entry name" value="Adenylosuccinate Synthetase, subunit A, domain 2"/>
    <property type="match status" value="1"/>
</dbReference>
<dbReference type="Pfam" id="PF00709">
    <property type="entry name" value="Adenylsucc_synt"/>
    <property type="match status" value="1"/>
</dbReference>
<comment type="pathway">
    <text evidence="8 9">Purine metabolism; AMP biosynthesis via de novo pathway; AMP from IMP: step 1/2.</text>
</comment>
<dbReference type="Gene3D" id="3.40.440.10">
    <property type="entry name" value="Adenylosuccinate Synthetase, subunit A, domain 1"/>
    <property type="match status" value="1"/>
</dbReference>
<evidence type="ECO:0000256" key="8">
    <source>
        <dbReference type="HAMAP-Rule" id="MF_00011"/>
    </source>
</evidence>
<dbReference type="NCBIfam" id="NF002223">
    <property type="entry name" value="PRK01117.1"/>
    <property type="match status" value="1"/>
</dbReference>
<dbReference type="EMBL" id="BJXN01000008">
    <property type="protein sequence ID" value="GEM89956.1"/>
    <property type="molecule type" value="Genomic_DNA"/>
</dbReference>
<keyword evidence="7 8" id="KW-0342">GTP-binding</keyword>
<keyword evidence="4 8" id="KW-0547">Nucleotide-binding</keyword>
<feature type="binding site" evidence="8">
    <location>
        <begin position="320"/>
        <end position="322"/>
    </location>
    <ligand>
        <name>GTP</name>
        <dbReference type="ChEBI" id="CHEBI:37565"/>
    </ligand>
</feature>
<dbReference type="InterPro" id="IPR001114">
    <property type="entry name" value="Adenylosuccinate_synthetase"/>
</dbReference>
<evidence type="ECO:0000313" key="10">
    <source>
        <dbReference type="EMBL" id="GEM89956.1"/>
    </source>
</evidence>
<keyword evidence="5 8" id="KW-0658">Purine biosynthesis</keyword>
<keyword evidence="6 8" id="KW-0460">Magnesium</keyword>
<dbReference type="InterPro" id="IPR042110">
    <property type="entry name" value="Adenylosuccinate_synth_dom2"/>
</dbReference>
<reference evidence="10 11" key="1">
    <citation type="submission" date="2019-07" db="EMBL/GenBank/DDBJ databases">
        <title>Whole genome shotgun sequence of Oceanithermus desulfurans NBRC 100063.</title>
        <authorList>
            <person name="Hosoyama A."/>
            <person name="Uohara A."/>
            <person name="Ohji S."/>
            <person name="Ichikawa N."/>
        </authorList>
    </citation>
    <scope>NUCLEOTIDE SEQUENCE [LARGE SCALE GENOMIC DNA]</scope>
    <source>
        <strain evidence="10 11">NBRC 100063</strain>
    </source>
</reference>
<sequence length="400" mass="42794">MPGVAILGAQWGDEGKGKVTDALVAQADYVVRFQGGANAGHTVVAGGHTFKLHLLPTGVIHPHATSVLADGMVVDAEAFAEELAEIRRLGFEPRVRVSERAHLVLPHHKFVESKGNFVGTTGRGIGPAYADRARRVGIRVGDLLEPEVLAERVERLLAAKPNSTAGAGWTSAARALEDLERMREVLGPYVADTGAELRAAWKAGKKILFEGAQGTMLDLNYGTYPYVTSSHPSVGGIVVGTGLSHKAVGKVYGVAKAYATRVGHGPFPTELEGELAETLREKGGEFGVTTGRPRRVGWLDLVALKYAVDVNGMDGIVLTKLDVLSGFDEVKVGVAYGADGTVEYRSFAGWGELEGLASREALPPTLVEYIEFIEDYLEIPVVMFSTSPRREDTFGSVSWV</sequence>
<dbReference type="HAMAP" id="MF_00011">
    <property type="entry name" value="Adenylosucc_synth"/>
    <property type="match status" value="1"/>
</dbReference>
<feature type="binding site" description="in other chain" evidence="8">
    <location>
        <begin position="38"/>
        <end position="41"/>
    </location>
    <ligand>
        <name>IMP</name>
        <dbReference type="ChEBI" id="CHEBI:58053"/>
        <note>ligand shared between dimeric partners</note>
    </ligand>
</feature>
<dbReference type="GO" id="GO:0004019">
    <property type="term" value="F:adenylosuccinate synthase activity"/>
    <property type="evidence" value="ECO:0007669"/>
    <property type="project" value="UniProtKB-UniRule"/>
</dbReference>
<feature type="active site" description="Proton acceptor" evidence="8">
    <location>
        <position position="13"/>
    </location>
</feature>